<evidence type="ECO:0000313" key="3">
    <source>
        <dbReference type="EMBL" id="NOU49337.1"/>
    </source>
</evidence>
<protein>
    <recommendedName>
        <fullName evidence="2">DUF6265 domain-containing protein</fullName>
    </recommendedName>
</protein>
<feature type="chain" id="PRO_5032662867" description="DUF6265 domain-containing protein" evidence="1">
    <location>
        <begin position="21"/>
        <end position="161"/>
    </location>
</feature>
<gene>
    <name evidence="3" type="ORF">HG263_02070</name>
</gene>
<keyword evidence="4" id="KW-1185">Reference proteome</keyword>
<dbReference type="InterPro" id="IPR046232">
    <property type="entry name" value="DUF6265"/>
</dbReference>
<sequence length="161" mass="18129">MFRVTSLVFLCLVFHSVAQAKACDTVGSLAWLVGNWNAKSSKLQMHESWKQVSSKTLEGAGYTYSIEKNKIVSSETLRLVEMSGEVFYVAKVVSNDMPVAFKLTSCNAETAIFENVQHDFPKKLNYQLTKDKNMTVFVSGEKDKGFTIKFIRENGSKQTHQ</sequence>
<dbReference type="AlphaFoldDB" id="A0A849VC22"/>
<evidence type="ECO:0000259" key="2">
    <source>
        <dbReference type="Pfam" id="PF19780"/>
    </source>
</evidence>
<evidence type="ECO:0000256" key="1">
    <source>
        <dbReference type="SAM" id="SignalP"/>
    </source>
</evidence>
<dbReference type="RefSeq" id="WP_171624423.1">
    <property type="nucleotide sequence ID" value="NZ_JABBPG010000001.1"/>
</dbReference>
<organism evidence="3 4">
    <name type="scientific">Pseudoalteromonas caenipelagi</name>
    <dbReference type="NCBI Taxonomy" id="2726988"/>
    <lineage>
        <taxon>Bacteria</taxon>
        <taxon>Pseudomonadati</taxon>
        <taxon>Pseudomonadota</taxon>
        <taxon>Gammaproteobacteria</taxon>
        <taxon>Alteromonadales</taxon>
        <taxon>Pseudoalteromonadaceae</taxon>
        <taxon>Pseudoalteromonas</taxon>
    </lineage>
</organism>
<accession>A0A849VC22</accession>
<dbReference type="EMBL" id="JABBPG010000001">
    <property type="protein sequence ID" value="NOU49337.1"/>
    <property type="molecule type" value="Genomic_DNA"/>
</dbReference>
<feature type="signal peptide" evidence="1">
    <location>
        <begin position="1"/>
        <end position="20"/>
    </location>
</feature>
<evidence type="ECO:0000313" key="4">
    <source>
        <dbReference type="Proteomes" id="UP000586305"/>
    </source>
</evidence>
<reference evidence="3 4" key="1">
    <citation type="submission" date="2020-04" db="EMBL/GenBank/DDBJ databases">
        <title>Pseudoalteromonas caenipelagi sp. nov., isolated from a tidal flat.</title>
        <authorList>
            <person name="Park S."/>
            <person name="Yoon J.-H."/>
        </authorList>
    </citation>
    <scope>NUCLEOTIDE SEQUENCE [LARGE SCALE GENOMIC DNA]</scope>
    <source>
        <strain evidence="3 4">JBTF-M23</strain>
    </source>
</reference>
<feature type="domain" description="DUF6265" evidence="2">
    <location>
        <begin position="30"/>
        <end position="139"/>
    </location>
</feature>
<name>A0A849VC22_9GAMM</name>
<proteinExistence type="predicted"/>
<comment type="caution">
    <text evidence="3">The sequence shown here is derived from an EMBL/GenBank/DDBJ whole genome shotgun (WGS) entry which is preliminary data.</text>
</comment>
<dbReference type="Pfam" id="PF19780">
    <property type="entry name" value="DUF6265"/>
    <property type="match status" value="1"/>
</dbReference>
<keyword evidence="1" id="KW-0732">Signal</keyword>
<dbReference type="Proteomes" id="UP000586305">
    <property type="component" value="Unassembled WGS sequence"/>
</dbReference>